<evidence type="ECO:0000256" key="4">
    <source>
        <dbReference type="ARBA" id="ARBA00022741"/>
    </source>
</evidence>
<keyword evidence="12" id="KW-1185">Reference proteome</keyword>
<comment type="similarity">
    <text evidence="8">Belongs to the TRAFAC class YlqF/YawG GTPase family. MTG1 subfamily.</text>
</comment>
<sequence>MCMNINWYPGHMKKTKELIRDNLRLVDVVLELLDARIPISSKNPDIDGIIGNKPKVIILNKSDLCDPKILRQWIDYFAMQGTEAIPINSISGEGMNNLIDAVKNSAKDKIEAMRNKGRKIRPIRVMIVGIPNVGKSSLINKLAGKKTAKTGNKPGVTKGKQWIRLRKDLELFDTPGILWPKIQDENVGLNLGFTGAIKDEILDRDELCVKLIEKISFKYPDNLKERYKIDKLDEDPVINMESIGKKRGCMRSGGIIDYSKVSRIVLDEFRKGILGRITLEEPGDL</sequence>
<dbReference type="PRINTS" id="PR00326">
    <property type="entry name" value="GTP1OBG"/>
</dbReference>
<organism evidence="11 12">
    <name type="scientific">Maledivibacter halophilus</name>
    <dbReference type="NCBI Taxonomy" id="36842"/>
    <lineage>
        <taxon>Bacteria</taxon>
        <taxon>Bacillati</taxon>
        <taxon>Bacillota</taxon>
        <taxon>Clostridia</taxon>
        <taxon>Peptostreptococcales</taxon>
        <taxon>Caminicellaceae</taxon>
        <taxon>Maledivibacter</taxon>
    </lineage>
</organism>
<evidence type="ECO:0000256" key="9">
    <source>
        <dbReference type="PIRSR" id="PIRSR006230-1"/>
    </source>
</evidence>
<dbReference type="Gene3D" id="1.10.1580.10">
    <property type="match status" value="1"/>
</dbReference>
<keyword evidence="3 8" id="KW-0963">Cytoplasm</keyword>
<feature type="binding site" evidence="9">
    <location>
        <position position="176"/>
    </location>
    <ligand>
        <name>GTP</name>
        <dbReference type="ChEBI" id="CHEBI:37565"/>
    </ligand>
</feature>
<comment type="function">
    <text evidence="8">Required for a late step of 50S ribosomal subunit assembly. Has GTPase activity.</text>
</comment>
<evidence type="ECO:0000259" key="10">
    <source>
        <dbReference type="PROSITE" id="PS51721"/>
    </source>
</evidence>
<dbReference type="GO" id="GO:0005737">
    <property type="term" value="C:cytoplasm"/>
    <property type="evidence" value="ECO:0007669"/>
    <property type="project" value="UniProtKB-SubCell"/>
</dbReference>
<dbReference type="CDD" id="cd01856">
    <property type="entry name" value="YlqF"/>
    <property type="match status" value="1"/>
</dbReference>
<evidence type="ECO:0000256" key="6">
    <source>
        <dbReference type="ARBA" id="ARBA00022884"/>
    </source>
</evidence>
<protein>
    <recommendedName>
        <fullName evidence="2 8">Ribosome biogenesis GTPase A</fullName>
    </recommendedName>
</protein>
<feature type="domain" description="CP-type G" evidence="10">
    <location>
        <begin position="15"/>
        <end position="180"/>
    </location>
</feature>
<gene>
    <name evidence="11" type="ORF">SAMN02194393_04630</name>
</gene>
<accession>A0A1T5MFN4</accession>
<dbReference type="FunFam" id="3.40.50.300:FF:000590">
    <property type="entry name" value="Ribosome biogenesis GTPase A"/>
    <property type="match status" value="1"/>
</dbReference>
<dbReference type="InterPro" id="IPR030378">
    <property type="entry name" value="G_CP_dom"/>
</dbReference>
<evidence type="ECO:0000256" key="7">
    <source>
        <dbReference type="ARBA" id="ARBA00023134"/>
    </source>
</evidence>
<dbReference type="EMBL" id="FUZT01000015">
    <property type="protein sequence ID" value="SKC87066.1"/>
    <property type="molecule type" value="Genomic_DNA"/>
</dbReference>
<feature type="binding site" evidence="9">
    <location>
        <begin position="88"/>
        <end position="89"/>
    </location>
    <ligand>
        <name>GTP</name>
        <dbReference type="ChEBI" id="CHEBI:37565"/>
    </ligand>
</feature>
<dbReference type="STRING" id="36842.SAMN02194393_04630"/>
<evidence type="ECO:0000256" key="5">
    <source>
        <dbReference type="ARBA" id="ARBA00022801"/>
    </source>
</evidence>
<evidence type="ECO:0000256" key="1">
    <source>
        <dbReference type="ARBA" id="ARBA00004496"/>
    </source>
</evidence>
<feature type="binding site" evidence="9">
    <location>
        <begin position="132"/>
        <end position="137"/>
    </location>
    <ligand>
        <name>GTP</name>
        <dbReference type="ChEBI" id="CHEBI:37565"/>
    </ligand>
</feature>
<reference evidence="11 12" key="1">
    <citation type="submission" date="2017-02" db="EMBL/GenBank/DDBJ databases">
        <authorList>
            <person name="Peterson S.W."/>
        </authorList>
    </citation>
    <scope>NUCLEOTIDE SEQUENCE [LARGE SCALE GENOMIC DNA]</scope>
    <source>
        <strain evidence="11 12">M1</strain>
    </source>
</reference>
<dbReference type="Pfam" id="PF01926">
    <property type="entry name" value="MMR_HSR1"/>
    <property type="match status" value="1"/>
</dbReference>
<keyword evidence="5" id="KW-0378">Hydrolase</keyword>
<dbReference type="Gene3D" id="3.40.50.300">
    <property type="entry name" value="P-loop containing nucleotide triphosphate hydrolases"/>
    <property type="match status" value="1"/>
</dbReference>
<dbReference type="GO" id="GO:0003924">
    <property type="term" value="F:GTPase activity"/>
    <property type="evidence" value="ECO:0007669"/>
    <property type="project" value="TreeGrafter"/>
</dbReference>
<dbReference type="InterPro" id="IPR023179">
    <property type="entry name" value="GTP-bd_ortho_bundle_sf"/>
</dbReference>
<dbReference type="PIRSF" id="PIRSF006230">
    <property type="entry name" value="MG442"/>
    <property type="match status" value="1"/>
</dbReference>
<dbReference type="Proteomes" id="UP000190285">
    <property type="component" value="Unassembled WGS sequence"/>
</dbReference>
<dbReference type="PANTHER" id="PTHR45782">
    <property type="entry name" value="MITOCHONDRIAL RIBOSOME-ASSOCIATED GTPASE 1"/>
    <property type="match status" value="1"/>
</dbReference>
<keyword evidence="7 8" id="KW-0342">GTP-binding</keyword>
<evidence type="ECO:0000256" key="3">
    <source>
        <dbReference type="ARBA" id="ARBA00022490"/>
    </source>
</evidence>
<proteinExistence type="inferred from homology"/>
<dbReference type="FunFam" id="1.10.1580.10:FF:000003">
    <property type="entry name" value="Ribosome biogenesis GTPase A"/>
    <property type="match status" value="1"/>
</dbReference>
<evidence type="ECO:0000313" key="12">
    <source>
        <dbReference type="Proteomes" id="UP000190285"/>
    </source>
</evidence>
<dbReference type="GO" id="GO:0003723">
    <property type="term" value="F:RNA binding"/>
    <property type="evidence" value="ECO:0007669"/>
    <property type="project" value="UniProtKB-KW"/>
</dbReference>
<dbReference type="PROSITE" id="PS51721">
    <property type="entry name" value="G_CP"/>
    <property type="match status" value="1"/>
</dbReference>
<dbReference type="InterPro" id="IPR006073">
    <property type="entry name" value="GTP-bd"/>
</dbReference>
<evidence type="ECO:0000256" key="2">
    <source>
        <dbReference type="ARBA" id="ARBA00014898"/>
    </source>
</evidence>
<dbReference type="SUPFAM" id="SSF52540">
    <property type="entry name" value="P-loop containing nucleoside triphosphate hydrolases"/>
    <property type="match status" value="1"/>
</dbReference>
<evidence type="ECO:0000256" key="8">
    <source>
        <dbReference type="PIRNR" id="PIRNR006230"/>
    </source>
</evidence>
<dbReference type="PANTHER" id="PTHR45782:SF4">
    <property type="entry name" value="MITOCHONDRIAL RIBOSOME-ASSOCIATED GTPASE 1"/>
    <property type="match status" value="1"/>
</dbReference>
<dbReference type="GO" id="GO:0006412">
    <property type="term" value="P:translation"/>
    <property type="evidence" value="ECO:0007669"/>
    <property type="project" value="TreeGrafter"/>
</dbReference>
<comment type="subcellular location">
    <subcellularLocation>
        <location evidence="1 8">Cytoplasm</location>
    </subcellularLocation>
</comment>
<dbReference type="InterPro" id="IPR019991">
    <property type="entry name" value="GTP-bd_ribosome_bgen"/>
</dbReference>
<dbReference type="InterPro" id="IPR027417">
    <property type="entry name" value="P-loop_NTPase"/>
</dbReference>
<dbReference type="InterPro" id="IPR016478">
    <property type="entry name" value="GTPase_MTG1"/>
</dbReference>
<keyword evidence="6" id="KW-0694">RNA-binding</keyword>
<keyword evidence="4 8" id="KW-0547">Nucleotide-binding</keyword>
<dbReference type="AlphaFoldDB" id="A0A1T5MFN4"/>
<dbReference type="GO" id="GO:0005525">
    <property type="term" value="F:GTP binding"/>
    <property type="evidence" value="ECO:0007669"/>
    <property type="project" value="UniProtKB-KW"/>
</dbReference>
<evidence type="ECO:0000313" key="11">
    <source>
        <dbReference type="EMBL" id="SKC87066.1"/>
    </source>
</evidence>
<dbReference type="NCBIfam" id="TIGR03596">
    <property type="entry name" value="GTPase_YlqF"/>
    <property type="match status" value="1"/>
</dbReference>
<feature type="binding site" evidence="9">
    <location>
        <begin position="60"/>
        <end position="63"/>
    </location>
    <ligand>
        <name>GTP</name>
        <dbReference type="ChEBI" id="CHEBI:37565"/>
    </ligand>
</feature>
<name>A0A1T5MFN4_9FIRM</name>